<evidence type="ECO:0000313" key="2">
    <source>
        <dbReference type="Proteomes" id="UP001589609"/>
    </source>
</evidence>
<gene>
    <name evidence="1" type="ORF">ACFFMS_11085</name>
</gene>
<dbReference type="InterPro" id="IPR014794">
    <property type="entry name" value="DUF1779"/>
</dbReference>
<keyword evidence="2" id="KW-1185">Reference proteome</keyword>
<dbReference type="EMBL" id="JBHMAF010000051">
    <property type="protein sequence ID" value="MFB9759005.1"/>
    <property type="molecule type" value="Genomic_DNA"/>
</dbReference>
<accession>A0ABV5WF92</accession>
<dbReference type="Pfam" id="PF08680">
    <property type="entry name" value="DUF1779"/>
    <property type="match status" value="1"/>
</dbReference>
<dbReference type="Proteomes" id="UP001589609">
    <property type="component" value="Unassembled WGS sequence"/>
</dbReference>
<sequence>MEKIMIIFMQLLMAIQTVFTGNTADVFPANATHFIKQENFKIEDWKVYSKESLGTVSNVQELKGLVQKIGKQSEITDWRYEEVENHHYKITGQLNQATSHKLTITVFGIFNNKGYDVSVNQAIEGQANFDNKPLNLLDLSQTGKAEVFYTFTASKTGGYETTEMLEMVQKYMSHLSAKEVEKLVEKNFLSISAYSPSLNNSLSLEDDRKMNLQVAMRSLNNKTILTIGSPIITTEY</sequence>
<dbReference type="Gene3D" id="3.30.360.40">
    <property type="entry name" value="YwmB-like"/>
    <property type="match status" value="1"/>
</dbReference>
<protein>
    <submittedName>
        <fullName evidence="1">YwmB family TATA-box binding protein</fullName>
    </submittedName>
</protein>
<evidence type="ECO:0000313" key="1">
    <source>
        <dbReference type="EMBL" id="MFB9759005.1"/>
    </source>
</evidence>
<comment type="caution">
    <text evidence="1">The sequence shown here is derived from an EMBL/GenBank/DDBJ whole genome shotgun (WGS) entry which is preliminary data.</text>
</comment>
<name>A0ABV5WF92_9BACI</name>
<dbReference type="InterPro" id="IPR036209">
    <property type="entry name" value="YwmB-like_sf"/>
</dbReference>
<dbReference type="SUPFAM" id="SSF143842">
    <property type="entry name" value="YwmB-like"/>
    <property type="match status" value="1"/>
</dbReference>
<proteinExistence type="predicted"/>
<organism evidence="1 2">
    <name type="scientific">Ectobacillus funiculus</name>
    <dbReference type="NCBI Taxonomy" id="137993"/>
    <lineage>
        <taxon>Bacteria</taxon>
        <taxon>Bacillati</taxon>
        <taxon>Bacillota</taxon>
        <taxon>Bacilli</taxon>
        <taxon>Bacillales</taxon>
        <taxon>Bacillaceae</taxon>
        <taxon>Ectobacillus</taxon>
    </lineage>
</organism>
<dbReference type="RefSeq" id="WP_379949291.1">
    <property type="nucleotide sequence ID" value="NZ_JBHMAF010000051.1"/>
</dbReference>
<reference evidence="1 2" key="1">
    <citation type="submission" date="2024-09" db="EMBL/GenBank/DDBJ databases">
        <authorList>
            <person name="Sun Q."/>
            <person name="Mori K."/>
        </authorList>
    </citation>
    <scope>NUCLEOTIDE SEQUENCE [LARGE SCALE GENOMIC DNA]</scope>
    <source>
        <strain evidence="1 2">JCM 11201</strain>
    </source>
</reference>
<dbReference type="Gene3D" id="3.30.2030.10">
    <property type="entry name" value="YwmB-like"/>
    <property type="match status" value="1"/>
</dbReference>